<evidence type="ECO:0000313" key="2">
    <source>
        <dbReference type="Proteomes" id="UP001472677"/>
    </source>
</evidence>
<protein>
    <recommendedName>
        <fullName evidence="3">Disease resistance protein</fullName>
    </recommendedName>
</protein>
<dbReference type="Gene3D" id="3.80.10.10">
    <property type="entry name" value="Ribonuclease Inhibitor"/>
    <property type="match status" value="1"/>
</dbReference>
<evidence type="ECO:0000313" key="1">
    <source>
        <dbReference type="EMBL" id="KAK8511687.1"/>
    </source>
</evidence>
<comment type="caution">
    <text evidence="1">The sequence shown here is derived from an EMBL/GenBank/DDBJ whole genome shotgun (WGS) entry which is preliminary data.</text>
</comment>
<proteinExistence type="predicted"/>
<accession>A0ABR2BYS0</accession>
<evidence type="ECO:0008006" key="3">
    <source>
        <dbReference type="Google" id="ProtNLM"/>
    </source>
</evidence>
<dbReference type="EMBL" id="JBBPBM010000077">
    <property type="protein sequence ID" value="KAK8511687.1"/>
    <property type="molecule type" value="Genomic_DNA"/>
</dbReference>
<keyword evidence="2" id="KW-1185">Reference proteome</keyword>
<dbReference type="InterPro" id="IPR032675">
    <property type="entry name" value="LRR_dom_sf"/>
</dbReference>
<gene>
    <name evidence="1" type="ORF">V6N12_000731</name>
</gene>
<reference evidence="1 2" key="1">
    <citation type="journal article" date="2024" name="G3 (Bethesda)">
        <title>Genome assembly of Hibiscus sabdariffa L. provides insights into metabolisms of medicinal natural products.</title>
        <authorList>
            <person name="Kim T."/>
        </authorList>
    </citation>
    <scope>NUCLEOTIDE SEQUENCE [LARGE SCALE GENOMIC DNA]</scope>
    <source>
        <strain evidence="1">TK-2024</strain>
        <tissue evidence="1">Old leaves</tissue>
    </source>
</reference>
<sequence length="369" mass="43125">MVTLRWQDYFLISAYSRRMRLTVILLRSKILREQDDRFLLAEDRHFFEIYSSIKAYTQVLAFHIVSRRHSFILGNLPVSFKTFRRIPFSYEMQQSVPKASGSGLTELQDEEEWAAKEVHLTDDKHKVPEQPKFPNCVSLITLYLHDNYELTAIPPLFFQRIQVLDLSPTYIKSLPNSLPKLVALKKLLLQDQRWDDSVEAVVKEVCNSKTLTALSLYLPEFQLLDSTSLIYPSLSRFRFTVGRHKRRIISRVPNEVEAEFRNWDKCFKFVNGENIPIEIKGVLKYSTSFFLDHHATAVTLSEFGIENMNQQKFFLLAECNEMETLIDGEMHYERNGDVQSNSDPGSVEPVLESLEYLRIYYMENVTPEI</sequence>
<dbReference type="Proteomes" id="UP001472677">
    <property type="component" value="Unassembled WGS sequence"/>
</dbReference>
<organism evidence="1 2">
    <name type="scientific">Hibiscus sabdariffa</name>
    <name type="common">roselle</name>
    <dbReference type="NCBI Taxonomy" id="183260"/>
    <lineage>
        <taxon>Eukaryota</taxon>
        <taxon>Viridiplantae</taxon>
        <taxon>Streptophyta</taxon>
        <taxon>Embryophyta</taxon>
        <taxon>Tracheophyta</taxon>
        <taxon>Spermatophyta</taxon>
        <taxon>Magnoliopsida</taxon>
        <taxon>eudicotyledons</taxon>
        <taxon>Gunneridae</taxon>
        <taxon>Pentapetalae</taxon>
        <taxon>rosids</taxon>
        <taxon>malvids</taxon>
        <taxon>Malvales</taxon>
        <taxon>Malvaceae</taxon>
        <taxon>Malvoideae</taxon>
        <taxon>Hibiscus</taxon>
    </lineage>
</organism>
<name>A0ABR2BYS0_9ROSI</name>
<dbReference type="SUPFAM" id="SSF52058">
    <property type="entry name" value="L domain-like"/>
    <property type="match status" value="1"/>
</dbReference>